<reference evidence="1 2" key="1">
    <citation type="submission" date="2015-07" db="EMBL/GenBank/DDBJ databases">
        <title>The genome of Pseudoloma neurophilia, a relevant intracellular parasite of the zebrafish.</title>
        <authorList>
            <person name="Ndikumana S."/>
            <person name="Pelin A."/>
            <person name="Sanders J."/>
            <person name="Corradi N."/>
        </authorList>
    </citation>
    <scope>NUCLEOTIDE SEQUENCE [LARGE SCALE GENOMIC DNA]</scope>
    <source>
        <strain evidence="1 2">MK1</strain>
    </source>
</reference>
<dbReference type="InterPro" id="IPR038212">
    <property type="entry name" value="TF_EnY2_sf"/>
</dbReference>
<evidence type="ECO:0000313" key="1">
    <source>
        <dbReference type="EMBL" id="KRH94462.1"/>
    </source>
</evidence>
<gene>
    <name evidence="1" type="ORF">M153_2520006887</name>
</gene>
<evidence type="ECO:0008006" key="3">
    <source>
        <dbReference type="Google" id="ProtNLM"/>
    </source>
</evidence>
<dbReference type="GO" id="GO:0000124">
    <property type="term" value="C:SAGA complex"/>
    <property type="evidence" value="ECO:0007669"/>
    <property type="project" value="InterPro"/>
</dbReference>
<protein>
    <recommendedName>
        <fullName evidence="3">Transcription and mRNA export factor SUS1</fullName>
    </recommendedName>
</protein>
<dbReference type="GO" id="GO:0005643">
    <property type="term" value="C:nuclear pore"/>
    <property type="evidence" value="ECO:0007669"/>
    <property type="project" value="InterPro"/>
</dbReference>
<organism evidence="1 2">
    <name type="scientific">Pseudoloma neurophilia</name>
    <dbReference type="NCBI Taxonomy" id="146866"/>
    <lineage>
        <taxon>Eukaryota</taxon>
        <taxon>Fungi</taxon>
        <taxon>Fungi incertae sedis</taxon>
        <taxon>Microsporidia</taxon>
        <taxon>Pseudoloma</taxon>
    </lineage>
</organism>
<dbReference type="GO" id="GO:0003713">
    <property type="term" value="F:transcription coactivator activity"/>
    <property type="evidence" value="ECO:0007669"/>
    <property type="project" value="InterPro"/>
</dbReference>
<dbReference type="Proteomes" id="UP000051530">
    <property type="component" value="Unassembled WGS sequence"/>
</dbReference>
<evidence type="ECO:0000313" key="2">
    <source>
        <dbReference type="Proteomes" id="UP000051530"/>
    </source>
</evidence>
<comment type="caution">
    <text evidence="1">The sequence shown here is derived from an EMBL/GenBank/DDBJ whole genome shotgun (WGS) entry which is preliminary data.</text>
</comment>
<dbReference type="AlphaFoldDB" id="A0A0R0M4F5"/>
<keyword evidence="2" id="KW-1185">Reference proteome</keyword>
<name>A0A0R0M4F5_9MICR</name>
<dbReference type="Gene3D" id="1.10.246.140">
    <property type="match status" value="1"/>
</dbReference>
<dbReference type="GO" id="GO:0006406">
    <property type="term" value="P:mRNA export from nucleus"/>
    <property type="evidence" value="ECO:0007669"/>
    <property type="project" value="InterPro"/>
</dbReference>
<dbReference type="VEuPathDB" id="MicrosporidiaDB:M153_2520006887"/>
<dbReference type="InterPro" id="IPR018783">
    <property type="entry name" value="TF_ENY2"/>
</dbReference>
<accession>A0A0R0M4F5</accession>
<sequence>MVDLNDSITPEQKKMLTNYLEQHMKESGFYDKIIERADNLKYDQKTDIDTIYKDLLQYMTDNTPQEVQDAFLMDIIRVIGENKQK</sequence>
<dbReference type="Pfam" id="PF10163">
    <property type="entry name" value="EnY2"/>
    <property type="match status" value="1"/>
</dbReference>
<proteinExistence type="predicted"/>
<dbReference type="EMBL" id="LGUB01000071">
    <property type="protein sequence ID" value="KRH94462.1"/>
    <property type="molecule type" value="Genomic_DNA"/>
</dbReference>